<dbReference type="Proteomes" id="UP000318733">
    <property type="component" value="Unassembled WGS sequence"/>
</dbReference>
<organism evidence="1 2">
    <name type="scientific">Mucilaginibacter corticis</name>
    <dbReference type="NCBI Taxonomy" id="2597670"/>
    <lineage>
        <taxon>Bacteria</taxon>
        <taxon>Pseudomonadati</taxon>
        <taxon>Bacteroidota</taxon>
        <taxon>Sphingobacteriia</taxon>
        <taxon>Sphingobacteriales</taxon>
        <taxon>Sphingobacteriaceae</taxon>
        <taxon>Mucilaginibacter</taxon>
    </lineage>
</organism>
<name>A0A556MMG5_9SPHI</name>
<comment type="caution">
    <text evidence="1">The sequence shown here is derived from an EMBL/GenBank/DDBJ whole genome shotgun (WGS) entry which is preliminary data.</text>
</comment>
<proteinExistence type="predicted"/>
<accession>A0A556MMG5</accession>
<dbReference type="EMBL" id="VLPK01000002">
    <property type="protein sequence ID" value="TSJ41103.1"/>
    <property type="molecule type" value="Genomic_DNA"/>
</dbReference>
<evidence type="ECO:0000313" key="1">
    <source>
        <dbReference type="EMBL" id="TSJ41103.1"/>
    </source>
</evidence>
<sequence>MPNEESYWLTADKDIKNPYYDSPMQDCCMISETNN</sequence>
<reference evidence="1 2" key="1">
    <citation type="submission" date="2019-07" db="EMBL/GenBank/DDBJ databases">
        <authorList>
            <person name="Huq M.A."/>
        </authorList>
    </citation>
    <scope>NUCLEOTIDE SEQUENCE [LARGE SCALE GENOMIC DNA]</scope>
    <source>
        <strain evidence="1 2">MAH-19</strain>
    </source>
</reference>
<dbReference type="AlphaFoldDB" id="A0A556MMG5"/>
<gene>
    <name evidence="1" type="ORF">FO440_12290</name>
</gene>
<protein>
    <submittedName>
        <fullName evidence="1">DUF3347 domain-containing protein</fullName>
    </submittedName>
</protein>
<keyword evidence="2" id="KW-1185">Reference proteome</keyword>
<dbReference type="OrthoDB" id="5513217at2"/>
<evidence type="ECO:0000313" key="2">
    <source>
        <dbReference type="Proteomes" id="UP000318733"/>
    </source>
</evidence>